<accession>S0G2J9</accession>
<dbReference type="Proteomes" id="UP000014216">
    <property type="component" value="Unassembled WGS sequence"/>
</dbReference>
<dbReference type="InterPro" id="IPR027417">
    <property type="entry name" value="P-loop_NTPase"/>
</dbReference>
<reference evidence="1 2" key="1">
    <citation type="journal article" date="2013" name="Genome Announc.">
        <title>Draft Genome Sequence of Desulfotignum phosphitoxidans DSM 13687 Strain FiPS-3.</title>
        <authorList>
            <person name="Poehlein A."/>
            <person name="Daniel R."/>
            <person name="Simeonova D.D."/>
        </authorList>
    </citation>
    <scope>NUCLEOTIDE SEQUENCE [LARGE SCALE GENOMIC DNA]</scope>
    <source>
        <strain evidence="1 2">DSM 13687</strain>
    </source>
</reference>
<dbReference type="GO" id="GO:0016301">
    <property type="term" value="F:kinase activity"/>
    <property type="evidence" value="ECO:0007669"/>
    <property type="project" value="UniProtKB-KW"/>
</dbReference>
<dbReference type="EMBL" id="APJX01000001">
    <property type="protein sequence ID" value="EMS81573.1"/>
    <property type="molecule type" value="Genomic_DNA"/>
</dbReference>
<keyword evidence="2" id="KW-1185">Reference proteome</keyword>
<dbReference type="RefSeq" id="WP_006964320.1">
    <property type="nucleotide sequence ID" value="NZ_APJX01000001.1"/>
</dbReference>
<organism evidence="1 2">
    <name type="scientific">Desulfotignum phosphitoxidans DSM 13687</name>
    <dbReference type="NCBI Taxonomy" id="1286635"/>
    <lineage>
        <taxon>Bacteria</taxon>
        <taxon>Pseudomonadati</taxon>
        <taxon>Thermodesulfobacteriota</taxon>
        <taxon>Desulfobacteria</taxon>
        <taxon>Desulfobacterales</taxon>
        <taxon>Desulfobacteraceae</taxon>
        <taxon>Desulfotignum</taxon>
    </lineage>
</organism>
<dbReference type="Gene3D" id="3.40.50.300">
    <property type="entry name" value="P-loop containing nucleotide triphosphate hydrolases"/>
    <property type="match status" value="1"/>
</dbReference>
<evidence type="ECO:0000313" key="2">
    <source>
        <dbReference type="Proteomes" id="UP000014216"/>
    </source>
</evidence>
<comment type="caution">
    <text evidence="1">The sequence shown here is derived from an EMBL/GenBank/DDBJ whole genome shotgun (WGS) entry which is preliminary data.</text>
</comment>
<protein>
    <submittedName>
        <fullName evidence="1">Cytidylate kinase-like family protein</fullName>
    </submittedName>
</protein>
<gene>
    <name evidence="1" type="primary">cmk</name>
    <name evidence="1" type="ORF">Dpo_1c07140</name>
</gene>
<dbReference type="Pfam" id="PF13189">
    <property type="entry name" value="Cytidylate_kin2"/>
    <property type="match status" value="1"/>
</dbReference>
<keyword evidence="1" id="KW-0808">Transferase</keyword>
<sequence>MKKAADKNAIGKNAHPPGYYGRKMMSASDWAGSQIQKWQREEKERKNLEDFSQKNCICISRGVGVGALEVAEFLSERTGYRVIDREIMEYMANDSTLTEKIIEFYDERVPGKMRELLAALSIEKKFFKNDYIQQLAKTVTALAHAEPTIFVGRGTHLILPRHTILSVQLICSRNRRIARLSNMLGVDEGEAEKRVNIMDDEHHEFFNAVFLREKIASDEFDLVINMDFFDSEYPVAQIIACAFEQKF</sequence>
<proteinExistence type="predicted"/>
<dbReference type="AlphaFoldDB" id="S0G2J9"/>
<dbReference type="OrthoDB" id="5414632at2"/>
<keyword evidence="1" id="KW-0418">Kinase</keyword>
<evidence type="ECO:0000313" key="1">
    <source>
        <dbReference type="EMBL" id="EMS81573.1"/>
    </source>
</evidence>
<name>S0G2J9_9BACT</name>